<dbReference type="AlphaFoldDB" id="A0A0A8ZUS2"/>
<reference evidence="1" key="1">
    <citation type="submission" date="2014-09" db="EMBL/GenBank/DDBJ databases">
        <authorList>
            <person name="Magalhaes I.L.F."/>
            <person name="Oliveira U."/>
            <person name="Santos F.R."/>
            <person name="Vidigal T.H.D.A."/>
            <person name="Brescovit A.D."/>
            <person name="Santos A.J."/>
        </authorList>
    </citation>
    <scope>NUCLEOTIDE SEQUENCE</scope>
    <source>
        <tissue evidence="1">Shoot tissue taken approximately 20 cm above the soil surface</tissue>
    </source>
</reference>
<organism evidence="1">
    <name type="scientific">Arundo donax</name>
    <name type="common">Giant reed</name>
    <name type="synonym">Donax arundinaceus</name>
    <dbReference type="NCBI Taxonomy" id="35708"/>
    <lineage>
        <taxon>Eukaryota</taxon>
        <taxon>Viridiplantae</taxon>
        <taxon>Streptophyta</taxon>
        <taxon>Embryophyta</taxon>
        <taxon>Tracheophyta</taxon>
        <taxon>Spermatophyta</taxon>
        <taxon>Magnoliopsida</taxon>
        <taxon>Liliopsida</taxon>
        <taxon>Poales</taxon>
        <taxon>Poaceae</taxon>
        <taxon>PACMAD clade</taxon>
        <taxon>Arundinoideae</taxon>
        <taxon>Arundineae</taxon>
        <taxon>Arundo</taxon>
    </lineage>
</organism>
<sequence length="19" mass="2312">MLKRWQHACKCPYTSKPFS</sequence>
<evidence type="ECO:0000313" key="1">
    <source>
        <dbReference type="EMBL" id="JAD43114.1"/>
    </source>
</evidence>
<dbReference type="EMBL" id="GBRH01254781">
    <property type="protein sequence ID" value="JAD43114.1"/>
    <property type="molecule type" value="Transcribed_RNA"/>
</dbReference>
<accession>A0A0A8ZUS2</accession>
<protein>
    <submittedName>
        <fullName evidence="1">Uncharacterized protein</fullName>
    </submittedName>
</protein>
<name>A0A0A8ZUS2_ARUDO</name>
<reference evidence="1" key="2">
    <citation type="journal article" date="2015" name="Data Brief">
        <title>Shoot transcriptome of the giant reed, Arundo donax.</title>
        <authorList>
            <person name="Barrero R.A."/>
            <person name="Guerrero F.D."/>
            <person name="Moolhuijzen P."/>
            <person name="Goolsby J.A."/>
            <person name="Tidwell J."/>
            <person name="Bellgard S.E."/>
            <person name="Bellgard M.I."/>
        </authorList>
    </citation>
    <scope>NUCLEOTIDE SEQUENCE</scope>
    <source>
        <tissue evidence="1">Shoot tissue taken approximately 20 cm above the soil surface</tissue>
    </source>
</reference>
<proteinExistence type="predicted"/>